<sequence precursor="true">MTPRPRAGGRRLLGASLASVMAFSGCGLTSRMTAPNKLQEVASANPLPPAFSQPPVEPIPAPVAIAHAPPATLPPPPLQVPVPESPPANDEVTQLKAELAALKTQQEQSQKALESLTNSSLAAANRSAAIEAHLALQSSLIDDLRTATQQQQREQWKALDAVSEGIDRMLRTSGQEPVRQADPPPPASPPHQTPAPHDTPGDIPLQEILSRQPGETTERKLR</sequence>
<dbReference type="AlphaFoldDB" id="A0A517SJB9"/>
<feature type="region of interest" description="Disordered" evidence="2">
    <location>
        <begin position="67"/>
        <end position="92"/>
    </location>
</feature>
<accession>A0A517SJB9</accession>
<keyword evidence="4" id="KW-1185">Reference proteome</keyword>
<reference evidence="3 4" key="1">
    <citation type="submission" date="2019-02" db="EMBL/GenBank/DDBJ databases">
        <title>Deep-cultivation of Planctomycetes and their phenomic and genomic characterization uncovers novel biology.</title>
        <authorList>
            <person name="Wiegand S."/>
            <person name="Jogler M."/>
            <person name="Boedeker C."/>
            <person name="Pinto D."/>
            <person name="Vollmers J."/>
            <person name="Rivas-Marin E."/>
            <person name="Kohn T."/>
            <person name="Peeters S.H."/>
            <person name="Heuer A."/>
            <person name="Rast P."/>
            <person name="Oberbeckmann S."/>
            <person name="Bunk B."/>
            <person name="Jeske O."/>
            <person name="Meyerdierks A."/>
            <person name="Storesund J.E."/>
            <person name="Kallscheuer N."/>
            <person name="Luecker S."/>
            <person name="Lage O.M."/>
            <person name="Pohl T."/>
            <person name="Merkel B.J."/>
            <person name="Hornburger P."/>
            <person name="Mueller R.-W."/>
            <person name="Bruemmer F."/>
            <person name="Labrenz M."/>
            <person name="Spormann A.M."/>
            <person name="Op den Camp H."/>
            <person name="Overmann J."/>
            <person name="Amann R."/>
            <person name="Jetten M.S.M."/>
            <person name="Mascher T."/>
            <person name="Medema M.H."/>
            <person name="Devos D.P."/>
            <person name="Kaster A.-K."/>
            <person name="Ovreas L."/>
            <person name="Rohde M."/>
            <person name="Galperin M.Y."/>
            <person name="Jogler C."/>
        </authorList>
    </citation>
    <scope>NUCLEOTIDE SEQUENCE [LARGE SCALE GENOMIC DNA]</scope>
    <source>
        <strain evidence="3 4">Pan44</strain>
    </source>
</reference>
<keyword evidence="1" id="KW-0175">Coiled coil</keyword>
<evidence type="ECO:0000256" key="2">
    <source>
        <dbReference type="SAM" id="MobiDB-lite"/>
    </source>
</evidence>
<dbReference type="KEGG" id="ccos:Pan44_42700"/>
<dbReference type="InParanoid" id="A0A517SJB9"/>
<feature type="region of interest" description="Disordered" evidence="2">
    <location>
        <begin position="150"/>
        <end position="222"/>
    </location>
</feature>
<dbReference type="Proteomes" id="UP000315700">
    <property type="component" value="Chromosome"/>
</dbReference>
<evidence type="ECO:0000313" key="4">
    <source>
        <dbReference type="Proteomes" id="UP000315700"/>
    </source>
</evidence>
<organism evidence="3 4">
    <name type="scientific">Caulifigura coniformis</name>
    <dbReference type="NCBI Taxonomy" id="2527983"/>
    <lineage>
        <taxon>Bacteria</taxon>
        <taxon>Pseudomonadati</taxon>
        <taxon>Planctomycetota</taxon>
        <taxon>Planctomycetia</taxon>
        <taxon>Planctomycetales</taxon>
        <taxon>Planctomycetaceae</taxon>
        <taxon>Caulifigura</taxon>
    </lineage>
</organism>
<name>A0A517SJB9_9PLAN</name>
<evidence type="ECO:0000256" key="1">
    <source>
        <dbReference type="SAM" id="Coils"/>
    </source>
</evidence>
<feature type="coiled-coil region" evidence="1">
    <location>
        <begin position="92"/>
        <end position="119"/>
    </location>
</feature>
<proteinExistence type="predicted"/>
<gene>
    <name evidence="3" type="ORF">Pan44_42700</name>
</gene>
<feature type="compositionally biased region" description="Pro residues" evidence="2">
    <location>
        <begin position="71"/>
        <end position="86"/>
    </location>
</feature>
<dbReference type="EMBL" id="CP036271">
    <property type="protein sequence ID" value="QDT56218.1"/>
    <property type="molecule type" value="Genomic_DNA"/>
</dbReference>
<dbReference type="RefSeq" id="WP_145033331.1">
    <property type="nucleotide sequence ID" value="NZ_CP036271.1"/>
</dbReference>
<dbReference type="PROSITE" id="PS51257">
    <property type="entry name" value="PROKAR_LIPOPROTEIN"/>
    <property type="match status" value="1"/>
</dbReference>
<feature type="compositionally biased region" description="Pro residues" evidence="2">
    <location>
        <begin position="182"/>
        <end position="193"/>
    </location>
</feature>
<evidence type="ECO:0000313" key="3">
    <source>
        <dbReference type="EMBL" id="QDT56218.1"/>
    </source>
</evidence>
<protein>
    <submittedName>
        <fullName evidence="3">Uncharacterized protein</fullName>
    </submittedName>
</protein>